<name>D2V3R5_NAEGR</name>
<evidence type="ECO:0000313" key="3">
    <source>
        <dbReference type="Proteomes" id="UP000006671"/>
    </source>
</evidence>
<organism evidence="3">
    <name type="scientific">Naegleria gruberi</name>
    <name type="common">Amoeba</name>
    <dbReference type="NCBI Taxonomy" id="5762"/>
    <lineage>
        <taxon>Eukaryota</taxon>
        <taxon>Discoba</taxon>
        <taxon>Heterolobosea</taxon>
        <taxon>Tetramitia</taxon>
        <taxon>Eutetramitia</taxon>
        <taxon>Vahlkampfiidae</taxon>
        <taxon>Naegleria</taxon>
    </lineage>
</organism>
<accession>D2V3R5</accession>
<evidence type="ECO:0000256" key="1">
    <source>
        <dbReference type="SAM" id="Phobius"/>
    </source>
</evidence>
<keyword evidence="1" id="KW-0812">Transmembrane</keyword>
<reference evidence="2 3" key="1">
    <citation type="journal article" date="2010" name="Cell">
        <title>The genome of Naegleria gruberi illuminates early eukaryotic versatility.</title>
        <authorList>
            <person name="Fritz-Laylin L.K."/>
            <person name="Prochnik S.E."/>
            <person name="Ginger M.L."/>
            <person name="Dacks J.B."/>
            <person name="Carpenter M.L."/>
            <person name="Field M.C."/>
            <person name="Kuo A."/>
            <person name="Paredez A."/>
            <person name="Chapman J."/>
            <person name="Pham J."/>
            <person name="Shu S."/>
            <person name="Neupane R."/>
            <person name="Cipriano M."/>
            <person name="Mancuso J."/>
            <person name="Tu H."/>
            <person name="Salamov A."/>
            <person name="Lindquist E."/>
            <person name="Shapiro H."/>
            <person name="Lucas S."/>
            <person name="Grigoriev I.V."/>
            <person name="Cande W.Z."/>
            <person name="Fulton C."/>
            <person name="Rokhsar D.S."/>
            <person name="Dawson S.C."/>
        </authorList>
    </citation>
    <scope>NUCLEOTIDE SEQUENCE [LARGE SCALE GENOMIC DNA]</scope>
    <source>
        <strain evidence="2 3">NEG-M</strain>
    </source>
</reference>
<dbReference type="RefSeq" id="XP_002681425.1">
    <property type="nucleotide sequence ID" value="XM_002681379.1"/>
</dbReference>
<feature type="transmembrane region" description="Helical" evidence="1">
    <location>
        <begin position="109"/>
        <end position="131"/>
    </location>
</feature>
<keyword evidence="1" id="KW-1133">Transmembrane helix</keyword>
<dbReference type="EMBL" id="GG738850">
    <property type="protein sequence ID" value="EFC48681.1"/>
    <property type="molecule type" value="Genomic_DNA"/>
</dbReference>
<dbReference type="OrthoDB" id="10260373at2759"/>
<dbReference type="VEuPathDB" id="AmoebaDB:NAEGRDRAFT_78444"/>
<evidence type="ECO:0000313" key="2">
    <source>
        <dbReference type="EMBL" id="EFC48681.1"/>
    </source>
</evidence>
<protein>
    <submittedName>
        <fullName evidence="2">Predicted protein</fullName>
    </submittedName>
</protein>
<sequence length="264" mass="30492">MLYGIGTSPSYGTTSSQYQVSFDSMSEKFNENFPIILQQRIHPQNFSETMNHCSKIMKEQMANIQTSRWMGLLVFFVVFFCTLALTGIPLLVYFLAYANNDNSDPTGGIWVWILFPLLYVFFIIVLIMWSVRRRRQIINSHAQCKTALTNYLEHENQTIYNRAGVQLVLRYDTRIIMTNRYTIALTYKYLMVLPCIDVYIAGNTPVVVNQIQPVIQQPIVQQPIITQPVTYDPNAYGGYQQATTVYSQPTHQYEKVDNPNQPLL</sequence>
<proteinExistence type="predicted"/>
<dbReference type="Proteomes" id="UP000006671">
    <property type="component" value="Unassembled WGS sequence"/>
</dbReference>
<feature type="transmembrane region" description="Helical" evidence="1">
    <location>
        <begin position="69"/>
        <end position="97"/>
    </location>
</feature>
<keyword evidence="3" id="KW-1185">Reference proteome</keyword>
<dbReference type="GeneID" id="8852401"/>
<dbReference type="AlphaFoldDB" id="D2V3R5"/>
<dbReference type="OMA" id="MANIQTS"/>
<keyword evidence="1" id="KW-0472">Membrane</keyword>
<gene>
    <name evidence="2" type="ORF">NAEGRDRAFT_78444</name>
</gene>
<dbReference type="KEGG" id="ngr:NAEGRDRAFT_78444"/>
<dbReference type="InParanoid" id="D2V3R5"/>